<dbReference type="Pfam" id="PF07087">
    <property type="entry name" value="DUF1353"/>
    <property type="match status" value="1"/>
</dbReference>
<feature type="transmembrane region" description="Helical" evidence="1">
    <location>
        <begin position="163"/>
        <end position="180"/>
    </location>
</feature>
<dbReference type="AlphaFoldDB" id="R7WN51"/>
<protein>
    <recommendedName>
        <fullName evidence="4">DUF1353 domain-containing protein</fullName>
    </recommendedName>
</protein>
<organism evidence="2 3">
    <name type="scientific">Rhodococcus rhodnii LMG 5362</name>
    <dbReference type="NCBI Taxonomy" id="1273125"/>
    <lineage>
        <taxon>Bacteria</taxon>
        <taxon>Bacillati</taxon>
        <taxon>Actinomycetota</taxon>
        <taxon>Actinomycetes</taxon>
        <taxon>Mycobacteriales</taxon>
        <taxon>Nocardiaceae</taxon>
        <taxon>Rhodococcus</taxon>
    </lineage>
</organism>
<dbReference type="Proteomes" id="UP000013525">
    <property type="component" value="Unassembled WGS sequence"/>
</dbReference>
<evidence type="ECO:0008006" key="4">
    <source>
        <dbReference type="Google" id="ProtNLM"/>
    </source>
</evidence>
<dbReference type="InterPro" id="IPR010767">
    <property type="entry name" value="Phage_CGC-2007_Cje0229"/>
</dbReference>
<dbReference type="RefSeq" id="WP_010839255.1">
    <property type="nucleotide sequence ID" value="NZ_APMY01000095.1"/>
</dbReference>
<keyword evidence="1" id="KW-0812">Transmembrane</keyword>
<keyword evidence="3" id="KW-1185">Reference proteome</keyword>
<keyword evidence="1" id="KW-1133">Transmembrane helix</keyword>
<evidence type="ECO:0000313" key="3">
    <source>
        <dbReference type="Proteomes" id="UP000013525"/>
    </source>
</evidence>
<evidence type="ECO:0000256" key="1">
    <source>
        <dbReference type="SAM" id="Phobius"/>
    </source>
</evidence>
<sequence length="239" mass="26757">MPFQRSEDDPRRPEPRLRVLDTTFFELESEFVYVFGRAVIRVPSGHPRMLRTDLASIPGPLHGLVTPYGRQLLPAILHDDLCRRALAQDDGNEYRRRADDIFRNALIDEGVGRFRSRILWLGAEVGRFWTFTEYARFALVATQVLGTLAWFVGVPVALAAGTWWLAAVFAVAPFVLSLAWRRDLPVALLGSLVLVVVAPVYAVTVVASAVLWIPDALRWLRGGREGRRPPFGAPTTGLR</sequence>
<dbReference type="EMBL" id="APMY01000095">
    <property type="protein sequence ID" value="EOM75424.1"/>
    <property type="molecule type" value="Genomic_DNA"/>
</dbReference>
<accession>R7WN51</accession>
<dbReference type="PATRIC" id="fig|1273125.3.peg.3062"/>
<feature type="transmembrane region" description="Helical" evidence="1">
    <location>
        <begin position="192"/>
        <end position="213"/>
    </location>
</feature>
<name>R7WN51_9NOCA</name>
<gene>
    <name evidence="2" type="ORF">Rrhod_3222</name>
</gene>
<keyword evidence="1" id="KW-0472">Membrane</keyword>
<comment type="caution">
    <text evidence="2">The sequence shown here is derived from an EMBL/GenBank/DDBJ whole genome shotgun (WGS) entry which is preliminary data.</text>
</comment>
<reference evidence="2 3" key="1">
    <citation type="journal article" date="2013" name="Genome Announc.">
        <title>Draft Genome Sequence of Rhodococcus rhodnii Strain LMG5362, a Symbiont of Rhodnius prolixus (Hemiptera, Reduviidae, Triatominae), the Principle Vector of Trypanosoma cruzi.</title>
        <authorList>
            <person name="Pachebat J.A."/>
            <person name="van Keulen G."/>
            <person name="Whitten M.M."/>
            <person name="Girdwood S."/>
            <person name="Del Sol R."/>
            <person name="Dyson P.J."/>
            <person name="Facey P.D."/>
        </authorList>
    </citation>
    <scope>NUCLEOTIDE SEQUENCE [LARGE SCALE GENOMIC DNA]</scope>
    <source>
        <strain evidence="2 3">LMG 5362</strain>
    </source>
</reference>
<evidence type="ECO:0000313" key="2">
    <source>
        <dbReference type="EMBL" id="EOM75424.1"/>
    </source>
</evidence>
<proteinExistence type="predicted"/>
<dbReference type="eggNOG" id="ENOG5032ZD9">
    <property type="taxonomic scope" value="Bacteria"/>
</dbReference>
<feature type="transmembrane region" description="Helical" evidence="1">
    <location>
        <begin position="137"/>
        <end position="157"/>
    </location>
</feature>